<proteinExistence type="predicted"/>
<feature type="compositionally biased region" description="Basic and acidic residues" evidence="1">
    <location>
        <begin position="917"/>
        <end position="941"/>
    </location>
</feature>
<organism evidence="4 5">
    <name type="scientific">Adiantum capillus-veneris</name>
    <name type="common">Maidenhair fern</name>
    <dbReference type="NCBI Taxonomy" id="13818"/>
    <lineage>
        <taxon>Eukaryota</taxon>
        <taxon>Viridiplantae</taxon>
        <taxon>Streptophyta</taxon>
        <taxon>Embryophyta</taxon>
        <taxon>Tracheophyta</taxon>
        <taxon>Polypodiopsida</taxon>
        <taxon>Polypodiidae</taxon>
        <taxon>Polypodiales</taxon>
        <taxon>Pteridineae</taxon>
        <taxon>Pteridaceae</taxon>
        <taxon>Vittarioideae</taxon>
        <taxon>Adiantum</taxon>
    </lineage>
</organism>
<dbReference type="InterPro" id="IPR048979">
    <property type="entry name" value="AP5B1_middle"/>
</dbReference>
<accession>A0A9D4V1W0</accession>
<dbReference type="PANTHER" id="PTHR34033:SF1">
    <property type="entry name" value="AP-5 COMPLEX SUBUNIT BETA-1"/>
    <property type="match status" value="1"/>
</dbReference>
<dbReference type="Proteomes" id="UP000886520">
    <property type="component" value="Chromosome 7"/>
</dbReference>
<dbReference type="AlphaFoldDB" id="A0A9D4V1W0"/>
<evidence type="ECO:0000259" key="2">
    <source>
        <dbReference type="Pfam" id="PF21588"/>
    </source>
</evidence>
<evidence type="ECO:0000313" key="4">
    <source>
        <dbReference type="EMBL" id="KAI5078179.1"/>
    </source>
</evidence>
<protein>
    <recommendedName>
        <fullName evidence="6">Adaptor-related protein complex 5 beta subunit</fullName>
    </recommendedName>
</protein>
<gene>
    <name evidence="4" type="ORF">GOP47_0008003</name>
</gene>
<dbReference type="InterPro" id="IPR048981">
    <property type="entry name" value="AP5B1_C"/>
</dbReference>
<dbReference type="Pfam" id="PF21588">
    <property type="entry name" value="AP5B1_middle"/>
    <property type="match status" value="2"/>
</dbReference>
<name>A0A9D4V1W0_ADICA</name>
<sequence>MERAAGWQLSLQDWEQIFYDFKGRNRSKWLSQCPGLAILEQALYIVAKKDYPFKPQLLAFIEENIDVLIGDDDAEEALGSVVEALRTVLESPLDNLNASSLLKEQMMTTATVAMVVLDGLHIALHHLQVLVEVLLGVINRPNHGLDRQARGTACECLRELEKAYPCLLHACAGHILFLFQSERTHVAQSYTLLLTTTLHNLACYMYTTPGSRSGGASSFLSTSAPLTPFSVPSFLVTSDPGEEALSVPSRELTSGVLKEFRRVVGLLLERPQLLTSSGMLEFVSSLIDIAAALELQGSILKLQLYSFIYTYNPLLCQVVLMIYFHFMDSFKGEEGAIFKRLNLLCNDPQQPSVIRLLAVHWLLGLERLLLSKDRKPYLAMMAPSMYPLIYDPLSLKALKLDTLAHCAACVQSMGTEIVTQQQSGMSNAPPLQKAEAASKLFKDGSVCLSAFRWLPSWSSETRLMFRMMHRFFTVDVMHSQSEPDDDVEPFRSALFKTLEARLISLSLQFRRLVPCLLMLVDRFLLCDSHKRLGEHLLQIFNKDLLHQVTPDKHLPAYFPILERIAENGSIPPGDIVDLISEYARNQAAAVGTENQSLWVRGSQVLLICRTIIVHHYSSRVFHPLSHLLAFLVFHFPDFEIQDSARTYLRMLVSIPGYKLRNILKYGDEQIKDPQFSQVSSLLQATPPSPGSKQPLQVASYIHLTRATALMVGQSWSLVLHDLFQDQGTAVNESVHGETALSEQEEGLAAEDGVQMDGVDRSLETEDDISHTVTLEDDSGSSESQMLHEYFALIPDYINGSGLKVKVPCYLKFRADAQPAHAGESPRSTMSGPSFSKSWPALYAVVLSFSTSGPYGHVPSVHIPFLMSEPLDFSERSAVKDPSSEELQIVESKEEPKVSARLNTEEGIEAKIAEAQERADKGVPEKDGMPKLEDKEKPEIDTGHGSMDCNSASEQLDEDAFKEAVVLELEPRQPVPTIIDAHIVTSDEEGRQIQGQLDSIHVGIEDLFVKAPLPLRVSSSELSMYYYNLFNVLWEACGKSGKLHTKFFALSGEKEYVSIAGTESVKLLESRADKVVDVVEHFLSPYVVSAKGGQLISLLKDSGELQDIVWQEDCEPGNSRIGHLAITYGLTSGDGSTNPLYDYRGQSNGDLPHPDAVRDNIGSLCILIFLPPRFHILLKMDIADWSTLAHIRTDYWPCLAYVDEFLEALITTR</sequence>
<dbReference type="Pfam" id="PF21590">
    <property type="entry name" value="AP5B1_C"/>
    <property type="match status" value="1"/>
</dbReference>
<reference evidence="4" key="1">
    <citation type="submission" date="2021-01" db="EMBL/GenBank/DDBJ databases">
        <title>Adiantum capillus-veneris genome.</title>
        <authorList>
            <person name="Fang Y."/>
            <person name="Liao Q."/>
        </authorList>
    </citation>
    <scope>NUCLEOTIDE SEQUENCE</scope>
    <source>
        <strain evidence="4">H3</strain>
        <tissue evidence="4">Leaf</tissue>
    </source>
</reference>
<feature type="domain" description="AP5B1 middle" evidence="2">
    <location>
        <begin position="494"/>
        <end position="658"/>
    </location>
</feature>
<evidence type="ECO:0000313" key="5">
    <source>
        <dbReference type="Proteomes" id="UP000886520"/>
    </source>
</evidence>
<feature type="region of interest" description="Disordered" evidence="1">
    <location>
        <begin position="875"/>
        <end position="898"/>
    </location>
</feature>
<dbReference type="GO" id="GO:0030119">
    <property type="term" value="C:AP-type membrane coat adaptor complex"/>
    <property type="evidence" value="ECO:0007669"/>
    <property type="project" value="TreeGrafter"/>
</dbReference>
<dbReference type="GO" id="GO:0016197">
    <property type="term" value="P:endosomal transport"/>
    <property type="evidence" value="ECO:0007669"/>
    <property type="project" value="InterPro"/>
</dbReference>
<evidence type="ECO:0000259" key="3">
    <source>
        <dbReference type="Pfam" id="PF21590"/>
    </source>
</evidence>
<dbReference type="OrthoDB" id="646197at2759"/>
<dbReference type="EMBL" id="JABFUD020000007">
    <property type="protein sequence ID" value="KAI5078179.1"/>
    <property type="molecule type" value="Genomic_DNA"/>
</dbReference>
<dbReference type="InterPro" id="IPR038741">
    <property type="entry name" value="AP5B1"/>
</dbReference>
<feature type="domain" description="AP5B1 C-terminal" evidence="3">
    <location>
        <begin position="1162"/>
        <end position="1207"/>
    </location>
</feature>
<evidence type="ECO:0008006" key="6">
    <source>
        <dbReference type="Google" id="ProtNLM"/>
    </source>
</evidence>
<keyword evidence="5" id="KW-1185">Reference proteome</keyword>
<comment type="caution">
    <text evidence="4">The sequence shown here is derived from an EMBL/GenBank/DDBJ whole genome shotgun (WGS) entry which is preliminary data.</text>
</comment>
<feature type="domain" description="AP5B1 middle" evidence="2">
    <location>
        <begin position="258"/>
        <end position="400"/>
    </location>
</feature>
<feature type="region of interest" description="Disordered" evidence="1">
    <location>
        <begin position="917"/>
        <end position="950"/>
    </location>
</feature>
<evidence type="ECO:0000256" key="1">
    <source>
        <dbReference type="SAM" id="MobiDB-lite"/>
    </source>
</evidence>
<dbReference type="PANTHER" id="PTHR34033">
    <property type="entry name" value="AP-5 COMPLEX SUBUNIT BETA-1"/>
    <property type="match status" value="1"/>
</dbReference>